<dbReference type="RefSeq" id="XP_009527876.1">
    <property type="nucleotide sequence ID" value="XM_009529581.1"/>
</dbReference>
<dbReference type="EMBL" id="JH159154">
    <property type="protein sequence ID" value="EGZ18818.1"/>
    <property type="molecule type" value="Genomic_DNA"/>
</dbReference>
<feature type="region of interest" description="Disordered" evidence="1">
    <location>
        <begin position="1"/>
        <end position="42"/>
    </location>
</feature>
<keyword evidence="3" id="KW-1185">Reference proteome</keyword>
<dbReference type="AlphaFoldDB" id="G4ZJ13"/>
<dbReference type="Proteomes" id="UP000002640">
    <property type="component" value="Unassembled WGS sequence"/>
</dbReference>
<feature type="compositionally biased region" description="Basic and acidic residues" evidence="1">
    <location>
        <begin position="27"/>
        <end position="42"/>
    </location>
</feature>
<evidence type="ECO:0000256" key="1">
    <source>
        <dbReference type="SAM" id="MobiDB-lite"/>
    </source>
</evidence>
<gene>
    <name evidence="2" type="ORF">PHYSODRAFT_502987</name>
</gene>
<sequence>KSNMAKHRKVCGKKKPPKSRTAINRDSYAKNKDKIPQKLQEKRVYDQFRHLEGA</sequence>
<feature type="compositionally biased region" description="Basic residues" evidence="1">
    <location>
        <begin position="1"/>
        <end position="18"/>
    </location>
</feature>
<dbReference type="KEGG" id="psoj:PHYSODRAFT_502987"/>
<evidence type="ECO:0000313" key="2">
    <source>
        <dbReference type="EMBL" id="EGZ18818.1"/>
    </source>
</evidence>
<accession>G4ZJ13</accession>
<reference evidence="2 3" key="1">
    <citation type="journal article" date="2006" name="Science">
        <title>Phytophthora genome sequences uncover evolutionary origins and mechanisms of pathogenesis.</title>
        <authorList>
            <person name="Tyler B.M."/>
            <person name="Tripathy S."/>
            <person name="Zhang X."/>
            <person name="Dehal P."/>
            <person name="Jiang R.H."/>
            <person name="Aerts A."/>
            <person name="Arredondo F.D."/>
            <person name="Baxter L."/>
            <person name="Bensasson D."/>
            <person name="Beynon J.L."/>
            <person name="Chapman J."/>
            <person name="Damasceno C.M."/>
            <person name="Dorrance A.E."/>
            <person name="Dou D."/>
            <person name="Dickerman A.W."/>
            <person name="Dubchak I.L."/>
            <person name="Garbelotto M."/>
            <person name="Gijzen M."/>
            <person name="Gordon S.G."/>
            <person name="Govers F."/>
            <person name="Grunwald N.J."/>
            <person name="Huang W."/>
            <person name="Ivors K.L."/>
            <person name="Jones R.W."/>
            <person name="Kamoun S."/>
            <person name="Krampis K."/>
            <person name="Lamour K.H."/>
            <person name="Lee M.K."/>
            <person name="McDonald W.H."/>
            <person name="Medina M."/>
            <person name="Meijer H.J."/>
            <person name="Nordberg E.K."/>
            <person name="Maclean D.J."/>
            <person name="Ospina-Giraldo M.D."/>
            <person name="Morris P.F."/>
            <person name="Phuntumart V."/>
            <person name="Putnam N.H."/>
            <person name="Rash S."/>
            <person name="Rose J.K."/>
            <person name="Sakihama Y."/>
            <person name="Salamov A.A."/>
            <person name="Savidor A."/>
            <person name="Scheuring C.F."/>
            <person name="Smith B.M."/>
            <person name="Sobral B.W."/>
            <person name="Terry A."/>
            <person name="Torto-Alalibo T.A."/>
            <person name="Win J."/>
            <person name="Xu Z."/>
            <person name="Zhang H."/>
            <person name="Grigoriev I.V."/>
            <person name="Rokhsar D.S."/>
            <person name="Boore J.L."/>
        </authorList>
    </citation>
    <scope>NUCLEOTIDE SEQUENCE [LARGE SCALE GENOMIC DNA]</scope>
    <source>
        <strain evidence="2 3">P6497</strain>
    </source>
</reference>
<feature type="non-terminal residue" evidence="2">
    <location>
        <position position="1"/>
    </location>
</feature>
<evidence type="ECO:0000313" key="3">
    <source>
        <dbReference type="Proteomes" id="UP000002640"/>
    </source>
</evidence>
<proteinExistence type="predicted"/>
<organism evidence="2 3">
    <name type="scientific">Phytophthora sojae (strain P6497)</name>
    <name type="common">Soybean stem and root rot agent</name>
    <name type="synonym">Phytophthora megasperma f. sp. glycines</name>
    <dbReference type="NCBI Taxonomy" id="1094619"/>
    <lineage>
        <taxon>Eukaryota</taxon>
        <taxon>Sar</taxon>
        <taxon>Stramenopiles</taxon>
        <taxon>Oomycota</taxon>
        <taxon>Peronosporomycetes</taxon>
        <taxon>Peronosporales</taxon>
        <taxon>Peronosporaceae</taxon>
        <taxon>Phytophthora</taxon>
    </lineage>
</organism>
<dbReference type="InParanoid" id="G4ZJ13"/>
<name>G4ZJ13_PHYSP</name>
<protein>
    <submittedName>
        <fullName evidence="2">Uncharacterized protein</fullName>
    </submittedName>
</protein>
<dbReference type="GeneID" id="20658168"/>